<proteinExistence type="predicted"/>
<dbReference type="Pfam" id="PF09694">
    <property type="entry name" value="Gcw_chp"/>
    <property type="match status" value="1"/>
</dbReference>
<feature type="chain" id="PRO_5032659824" evidence="1">
    <location>
        <begin position="25"/>
        <end position="234"/>
    </location>
</feature>
<name>A0A845FY93_9BURK</name>
<feature type="signal peptide" evidence="1">
    <location>
        <begin position="1"/>
        <end position="24"/>
    </location>
</feature>
<dbReference type="Proteomes" id="UP000470302">
    <property type="component" value="Unassembled WGS sequence"/>
</dbReference>
<dbReference type="EMBL" id="WWCW01000024">
    <property type="protein sequence ID" value="MYM87483.1"/>
    <property type="molecule type" value="Genomic_DNA"/>
</dbReference>
<dbReference type="RefSeq" id="WP_161096616.1">
    <property type="nucleotide sequence ID" value="NZ_WWCW01000024.1"/>
</dbReference>
<organism evidence="2 3">
    <name type="scientific">Duganella vulcania</name>
    <dbReference type="NCBI Taxonomy" id="2692166"/>
    <lineage>
        <taxon>Bacteria</taxon>
        <taxon>Pseudomonadati</taxon>
        <taxon>Pseudomonadota</taxon>
        <taxon>Betaproteobacteria</taxon>
        <taxon>Burkholderiales</taxon>
        <taxon>Oxalobacteraceae</taxon>
        <taxon>Telluria group</taxon>
        <taxon>Duganella</taxon>
    </lineage>
</organism>
<evidence type="ECO:0000256" key="1">
    <source>
        <dbReference type="SAM" id="SignalP"/>
    </source>
</evidence>
<reference evidence="2 3" key="1">
    <citation type="submission" date="2020-01" db="EMBL/GenBank/DDBJ databases">
        <title>Novel species isolated from a subtropical stream in China.</title>
        <authorList>
            <person name="Lu H."/>
        </authorList>
    </citation>
    <scope>NUCLEOTIDE SEQUENCE [LARGE SCALE GENOMIC DNA]</scope>
    <source>
        <strain evidence="2 3">FT82W</strain>
    </source>
</reference>
<protein>
    <submittedName>
        <fullName evidence="2">Uncharacterized protein</fullName>
    </submittedName>
</protein>
<dbReference type="NCBIfam" id="TIGR02001">
    <property type="entry name" value="gcw_chp"/>
    <property type="match status" value="1"/>
</dbReference>
<dbReference type="InterPro" id="IPR010239">
    <property type="entry name" value="CHP02001"/>
</dbReference>
<keyword evidence="1" id="KW-0732">Signal</keyword>
<evidence type="ECO:0000313" key="3">
    <source>
        <dbReference type="Proteomes" id="UP000470302"/>
    </source>
</evidence>
<dbReference type="AlphaFoldDB" id="A0A845FY93"/>
<evidence type="ECO:0000313" key="2">
    <source>
        <dbReference type="EMBL" id="MYM87483.1"/>
    </source>
</evidence>
<dbReference type="Gene3D" id="2.40.160.20">
    <property type="match status" value="1"/>
</dbReference>
<accession>A0A845FY93</accession>
<sequence length="234" mass="25504">MTLRTAALACLALLPLLPWRSAMAQADFSGSVALQSDYRYRGQSLGDGRPSPQLTLNLDSASGWYGGVFAAGTSIADQRGAKLQAYGGYALRLRSGWSVEAGCSRATYTQLHSADYNECYAGASGERLTTRLYYAPRYFGGAARALYGEVNVFYPIHPSVNLVAHAGLLRTLRGRDWPATPASTRYDLKLGASLPFGNWSVQLAREYTRDDGIGYAYVPQRPSQAWVLSTTYAF</sequence>
<gene>
    <name evidence="2" type="ORF">GTP91_09855</name>
</gene>
<comment type="caution">
    <text evidence="2">The sequence shown here is derived from an EMBL/GenBank/DDBJ whole genome shotgun (WGS) entry which is preliminary data.</text>
</comment>